<sequence>MANQFNTILSRIPKYNKFNLSFENKLTAPIGKLIPVMTQEVIPGDYFNIKEEHLIKFQPMTAPILQRVDVSFHAFFVPLRLIWKNSEEFFTGGKRGLEKPPKPVWIWEGRNTSYRTLGPGSLHDYLGFPTIETQELEQDKVTFDALPFRAYAQIYNDYYRDQNLEDEIIIEDIGTTDPSGTTTFLDGADGSQLRTRAYAKDYFTSALPEPQRGPDVTLPIESSAQVNYNKSGETIVRTLSGGVSTVGVGSIEVDGLGNLNRQDGQQVNIDNSGNLTVDVESSTTTIEDFRRALKVQEFYEKMNRGGYRYIEQILNFFGVKSSDARLQRAEYLGGSRTPVIVSQVTQTSQTMTSGEKSLLGDWAGNATSLSNGILCKRRFEEHGFLMVIMSVTPKASYFQGLPRKYQRFDKTDYYWPQFAHIGDQEIKKSELYYSFDNGEDNEAGFGYAPRYAEYRYNPDEIHGEFKDNLLYWHMARKFSSQPSLSNNFMKIGDAEVNRVFAIDQNIADPLLCQLYFNVYAKRKISRYGNPRI</sequence>
<dbReference type="InterPro" id="IPR003514">
    <property type="entry name" value="Microviridae_protein_F"/>
</dbReference>
<keyword evidence="5" id="KW-0946">Virion</keyword>
<evidence type="ECO:0000256" key="2">
    <source>
        <dbReference type="ARBA" id="ARBA00009963"/>
    </source>
</evidence>
<dbReference type="InterPro" id="IPR016184">
    <property type="entry name" value="Capsid/spike_ssDNA_virus"/>
</dbReference>
<evidence type="ECO:0000256" key="5">
    <source>
        <dbReference type="ARBA" id="ARBA00022844"/>
    </source>
</evidence>
<keyword evidence="4" id="KW-0167">Capsid protein</keyword>
<evidence type="ECO:0000313" key="6">
    <source>
        <dbReference type="EMBL" id="QXN75009.1"/>
    </source>
</evidence>
<dbReference type="InterPro" id="IPR037002">
    <property type="entry name" value="Microviridae_protein_F_sf"/>
</dbReference>
<evidence type="ECO:0000256" key="4">
    <source>
        <dbReference type="ARBA" id="ARBA00022561"/>
    </source>
</evidence>
<proteinExistence type="inferred from homology"/>
<dbReference type="Pfam" id="PF02305">
    <property type="entry name" value="Phage_F"/>
    <property type="match status" value="1"/>
</dbReference>
<accession>A0A8F5RBW7</accession>
<evidence type="ECO:0000256" key="3">
    <source>
        <dbReference type="ARBA" id="ARBA00022431"/>
    </source>
</evidence>
<comment type="similarity">
    <text evidence="2">Belongs to the microviridae F protein family.</text>
</comment>
<name>A0A8F5RBW7_9VIRU</name>
<evidence type="ECO:0000256" key="1">
    <source>
        <dbReference type="ARBA" id="ARBA00004328"/>
    </source>
</evidence>
<dbReference type="SUPFAM" id="SSF88645">
    <property type="entry name" value="ssDNA viruses"/>
    <property type="match status" value="1"/>
</dbReference>
<protein>
    <submittedName>
        <fullName evidence="6">Major capsid protein</fullName>
    </submittedName>
</protein>
<dbReference type="GO" id="GO:0039615">
    <property type="term" value="C:T=1 icosahedral viral capsid"/>
    <property type="evidence" value="ECO:0007669"/>
    <property type="project" value="UniProtKB-KW"/>
</dbReference>
<reference evidence="6" key="1">
    <citation type="submission" date="2021-04" db="EMBL/GenBank/DDBJ databases">
        <title>Genomes of microviruses identified in yellow-bellied marmot fecal samples.</title>
        <authorList>
            <person name="Varsani A."/>
            <person name="Kraberger S."/>
            <person name="Chatterjee A."/>
            <person name="Richet C."/>
            <person name="Fontenele R.S."/>
            <person name="Schmidlin K."/>
            <person name="Blumstein D.T."/>
        </authorList>
    </citation>
    <scope>NUCLEOTIDE SEQUENCE</scope>
    <source>
        <strain evidence="6">Mar5</strain>
    </source>
</reference>
<keyword evidence="3" id="KW-1140">T=1 icosahedral capsid protein</keyword>
<comment type="subcellular location">
    <subcellularLocation>
        <location evidence="1">Virion</location>
    </subcellularLocation>
</comment>
<dbReference type="Gene3D" id="2.60.169.10">
    <property type="entry name" value="Microviridae F protein"/>
    <property type="match status" value="2"/>
</dbReference>
<dbReference type="EMBL" id="MZ089751">
    <property type="protein sequence ID" value="QXN75009.1"/>
    <property type="molecule type" value="Genomic_DNA"/>
</dbReference>
<organism evidence="6">
    <name type="scientific">Microvirus mar5</name>
    <dbReference type="NCBI Taxonomy" id="2851185"/>
    <lineage>
        <taxon>Viruses</taxon>
        <taxon>Monodnaviria</taxon>
        <taxon>Sangervirae</taxon>
        <taxon>Phixviricota</taxon>
        <taxon>Malgrandaviricetes</taxon>
        <taxon>Petitvirales</taxon>
        <taxon>Microviridae</taxon>
    </lineage>
</organism>
<dbReference type="GO" id="GO:0005198">
    <property type="term" value="F:structural molecule activity"/>
    <property type="evidence" value="ECO:0007669"/>
    <property type="project" value="InterPro"/>
</dbReference>